<organism evidence="1 2">
    <name type="scientific">Mycobacterium saskatchewanense</name>
    <dbReference type="NCBI Taxonomy" id="220927"/>
    <lineage>
        <taxon>Bacteria</taxon>
        <taxon>Bacillati</taxon>
        <taxon>Actinomycetota</taxon>
        <taxon>Actinomycetes</taxon>
        <taxon>Mycobacteriales</taxon>
        <taxon>Mycobacteriaceae</taxon>
        <taxon>Mycobacterium</taxon>
        <taxon>Mycobacterium simiae complex</taxon>
    </lineage>
</organism>
<comment type="caution">
    <text evidence="1">The sequence shown here is derived from an EMBL/GenBank/DDBJ whole genome shotgun (WGS) entry which is preliminary data.</text>
</comment>
<evidence type="ECO:0000313" key="1">
    <source>
        <dbReference type="EMBL" id="ORW74688.1"/>
    </source>
</evidence>
<dbReference type="AlphaFoldDB" id="A0AAJ3TWV1"/>
<evidence type="ECO:0000313" key="2">
    <source>
        <dbReference type="Proteomes" id="UP000193387"/>
    </source>
</evidence>
<evidence type="ECO:0008006" key="3">
    <source>
        <dbReference type="Google" id="ProtNLM"/>
    </source>
</evidence>
<dbReference type="InterPro" id="IPR036188">
    <property type="entry name" value="FAD/NAD-bd_sf"/>
</dbReference>
<reference evidence="1 2" key="1">
    <citation type="submission" date="2016-01" db="EMBL/GenBank/DDBJ databases">
        <title>The new phylogeny of the genus Mycobacterium.</title>
        <authorList>
            <person name="Tarcisio F."/>
            <person name="Conor M."/>
            <person name="Antonella G."/>
            <person name="Elisabetta G."/>
            <person name="Giulia F.S."/>
            <person name="Sara T."/>
            <person name="Anna F."/>
            <person name="Clotilde B."/>
            <person name="Roberto B."/>
            <person name="Veronica D.S."/>
            <person name="Fabio R."/>
            <person name="Monica P."/>
            <person name="Olivier J."/>
            <person name="Enrico T."/>
            <person name="Nicola S."/>
        </authorList>
    </citation>
    <scope>NUCLEOTIDE SEQUENCE [LARGE SCALE GENOMIC DNA]</scope>
    <source>
        <strain evidence="1 2">DSM 44616</strain>
    </source>
</reference>
<proteinExistence type="predicted"/>
<name>A0AAJ3TWV1_9MYCO</name>
<dbReference type="Pfam" id="PF13450">
    <property type="entry name" value="NAD_binding_8"/>
    <property type="match status" value="1"/>
</dbReference>
<dbReference type="Gene3D" id="3.50.50.60">
    <property type="entry name" value="FAD/NAD(P)-binding domain"/>
    <property type="match status" value="1"/>
</dbReference>
<dbReference type="RefSeq" id="WP_085254008.1">
    <property type="nucleotide sequence ID" value="NZ_AP022573.1"/>
</dbReference>
<protein>
    <recommendedName>
        <fullName evidence="3">NAD(P)/FAD-dependent oxidoreductase</fullName>
    </recommendedName>
</protein>
<dbReference type="Proteomes" id="UP000193387">
    <property type="component" value="Unassembled WGS sequence"/>
</dbReference>
<keyword evidence="2" id="KW-1185">Reference proteome</keyword>
<accession>A0AAJ3TWV1</accession>
<sequence length="472" mass="52322">MHTIETDYLVVGAGAMGMAFIDTLVTETQARVVLVDRNHQPGGHWTMAYPFVRLHQPSAFYGVNSRELGSGAIDQVGWNKGLFELATAGEVCAYYDHVMRQQLLPTGRVTYFPMSEYRGEGRFTTLAGVAHTVNVTRRVVDATYMRVTVPAMRPPPYSVAPGTECVPPNELPKSRAHDRYVIVGAGKTGIDTCLWLLGQGIAPDRLTWIVPRDAWLLDRATIQPGPLFAEEIKANFTAQLEAIRDAVSIEDLFSRLEEGGVLLRVDRAIRPTMYRCATVTRAELEQLRRISGIVRLGRLRRIDRDKLVLDDGEVSADGSALYVDCTADGAEKVPATAVFDDGRITLQSVRGCQQVFSAALIAHVEANYPDDTARNLICEPVEHPDADLDWVRNTLSDYRNQLRWFDDPELTAWLSGVRLDLFGQLVGHRLAPASAKPRVRERLLSMTKTALSVTAEKLESLLADGACNPSRY</sequence>
<dbReference type="EMBL" id="LQPR01000007">
    <property type="protein sequence ID" value="ORW74688.1"/>
    <property type="molecule type" value="Genomic_DNA"/>
</dbReference>
<gene>
    <name evidence="1" type="ORF">AWC23_04715</name>
</gene>
<dbReference type="SUPFAM" id="SSF51905">
    <property type="entry name" value="FAD/NAD(P)-binding domain"/>
    <property type="match status" value="1"/>
</dbReference>